<dbReference type="CDD" id="cd22191">
    <property type="entry name" value="DPBB_RlpA_EXP_N-like"/>
    <property type="match status" value="1"/>
</dbReference>
<evidence type="ECO:0000256" key="3">
    <source>
        <dbReference type="SAM" id="SignalP"/>
    </source>
</evidence>
<organism evidence="5 6">
    <name type="scientific">Pisolithus tinctorius Marx 270</name>
    <dbReference type="NCBI Taxonomy" id="870435"/>
    <lineage>
        <taxon>Eukaryota</taxon>
        <taxon>Fungi</taxon>
        <taxon>Dikarya</taxon>
        <taxon>Basidiomycota</taxon>
        <taxon>Agaricomycotina</taxon>
        <taxon>Agaricomycetes</taxon>
        <taxon>Agaricomycetidae</taxon>
        <taxon>Boletales</taxon>
        <taxon>Sclerodermatineae</taxon>
        <taxon>Pisolithaceae</taxon>
        <taxon>Pisolithus</taxon>
    </lineage>
</organism>
<keyword evidence="6" id="KW-1185">Reference proteome</keyword>
<dbReference type="InterPro" id="IPR036908">
    <property type="entry name" value="RlpA-like_sf"/>
</dbReference>
<reference evidence="5 6" key="1">
    <citation type="submission" date="2014-04" db="EMBL/GenBank/DDBJ databases">
        <authorList>
            <consortium name="DOE Joint Genome Institute"/>
            <person name="Kuo A."/>
            <person name="Kohler A."/>
            <person name="Costa M.D."/>
            <person name="Nagy L.G."/>
            <person name="Floudas D."/>
            <person name="Copeland A."/>
            <person name="Barry K.W."/>
            <person name="Cichocki N."/>
            <person name="Veneault-Fourrey C."/>
            <person name="LaButti K."/>
            <person name="Lindquist E.A."/>
            <person name="Lipzen A."/>
            <person name="Lundell T."/>
            <person name="Morin E."/>
            <person name="Murat C."/>
            <person name="Sun H."/>
            <person name="Tunlid A."/>
            <person name="Henrissat B."/>
            <person name="Grigoriev I.V."/>
            <person name="Hibbett D.S."/>
            <person name="Martin F."/>
            <person name="Nordberg H.P."/>
            <person name="Cantor M.N."/>
            <person name="Hua S.X."/>
        </authorList>
    </citation>
    <scope>NUCLEOTIDE SEQUENCE [LARGE SCALE GENOMIC DNA]</scope>
    <source>
        <strain evidence="5 6">Marx 270</strain>
    </source>
</reference>
<feature type="chain" id="PRO_5002168143" description="RlpA-like protein double-psi beta-barrel domain-containing protein" evidence="3">
    <location>
        <begin position="20"/>
        <end position="267"/>
    </location>
</feature>
<feature type="signal peptide" evidence="3">
    <location>
        <begin position="1"/>
        <end position="19"/>
    </location>
</feature>
<feature type="compositionally biased region" description="Polar residues" evidence="2">
    <location>
        <begin position="59"/>
        <end position="69"/>
    </location>
</feature>
<feature type="domain" description="RlpA-like protein double-psi beta-barrel" evidence="4">
    <location>
        <begin position="213"/>
        <end position="263"/>
    </location>
</feature>
<evidence type="ECO:0000313" key="5">
    <source>
        <dbReference type="EMBL" id="KIO08206.1"/>
    </source>
</evidence>
<dbReference type="PANTHER" id="PTHR31836:SF28">
    <property type="entry name" value="SRCR DOMAIN-CONTAINING PROTEIN-RELATED"/>
    <property type="match status" value="1"/>
</dbReference>
<dbReference type="SUPFAM" id="SSF50685">
    <property type="entry name" value="Barwin-like endoglucanases"/>
    <property type="match status" value="1"/>
</dbReference>
<evidence type="ECO:0000256" key="1">
    <source>
        <dbReference type="ARBA" id="ARBA00022729"/>
    </source>
</evidence>
<reference evidence="6" key="2">
    <citation type="submission" date="2015-01" db="EMBL/GenBank/DDBJ databases">
        <title>Evolutionary Origins and Diversification of the Mycorrhizal Mutualists.</title>
        <authorList>
            <consortium name="DOE Joint Genome Institute"/>
            <consortium name="Mycorrhizal Genomics Consortium"/>
            <person name="Kohler A."/>
            <person name="Kuo A."/>
            <person name="Nagy L.G."/>
            <person name="Floudas D."/>
            <person name="Copeland A."/>
            <person name="Barry K.W."/>
            <person name="Cichocki N."/>
            <person name="Veneault-Fourrey C."/>
            <person name="LaButti K."/>
            <person name="Lindquist E.A."/>
            <person name="Lipzen A."/>
            <person name="Lundell T."/>
            <person name="Morin E."/>
            <person name="Murat C."/>
            <person name="Riley R."/>
            <person name="Ohm R."/>
            <person name="Sun H."/>
            <person name="Tunlid A."/>
            <person name="Henrissat B."/>
            <person name="Grigoriev I.V."/>
            <person name="Hibbett D.S."/>
            <person name="Martin F."/>
        </authorList>
    </citation>
    <scope>NUCLEOTIDE SEQUENCE [LARGE SCALE GENOMIC DNA]</scope>
    <source>
        <strain evidence="6">Marx 270</strain>
    </source>
</reference>
<evidence type="ECO:0000256" key="2">
    <source>
        <dbReference type="SAM" id="MobiDB-lite"/>
    </source>
</evidence>
<dbReference type="InterPro" id="IPR009009">
    <property type="entry name" value="RlpA-like_DPBB"/>
</dbReference>
<dbReference type="AlphaFoldDB" id="A0A0C3PI68"/>
<evidence type="ECO:0000313" key="6">
    <source>
        <dbReference type="Proteomes" id="UP000054217"/>
    </source>
</evidence>
<accession>A0A0C3PI68</accession>
<dbReference type="Gene3D" id="2.40.40.10">
    <property type="entry name" value="RlpA-like domain"/>
    <property type="match status" value="1"/>
</dbReference>
<dbReference type="Pfam" id="PF03330">
    <property type="entry name" value="DPBB_1"/>
    <property type="match status" value="1"/>
</dbReference>
<dbReference type="EMBL" id="KN831957">
    <property type="protein sequence ID" value="KIO08206.1"/>
    <property type="molecule type" value="Genomic_DNA"/>
</dbReference>
<feature type="region of interest" description="Disordered" evidence="2">
    <location>
        <begin position="31"/>
        <end position="159"/>
    </location>
</feature>
<dbReference type="OrthoDB" id="623670at2759"/>
<name>A0A0C3PI68_PISTI</name>
<dbReference type="InParanoid" id="A0A0C3PI68"/>
<feature type="compositionally biased region" description="Low complexity" evidence="2">
    <location>
        <begin position="70"/>
        <end position="158"/>
    </location>
</feature>
<dbReference type="Proteomes" id="UP000054217">
    <property type="component" value="Unassembled WGS sequence"/>
</dbReference>
<gene>
    <name evidence="5" type="ORF">M404DRAFT_997135</name>
</gene>
<dbReference type="HOGENOM" id="CLU_047639_2_0_1"/>
<proteinExistence type="predicted"/>
<sequence length="267" mass="27545">MAPLAKVFVVFALAMFASALTSPHISHNIHQHRALGLQKPTPEPARPVSAFRRERSLNKRCSSKPSTNGTAVAATSASATPSAVPVNVAPNPATSGTSSSPSPSSTPAQEKDNTPTSSPTPTSTPAVLEKTTPTPTTTTSSSAAAATSGTSDSSSYPSWMVGTQSGQGTYYETGLGACGITNTDSQLIAAVSWELFDAYPGYDGVNPNTNPVCGKQVTASYQGKSTTVTITDRCTGCSLTDLDFSPTAFSDLASESVGRIDISWVWS</sequence>
<protein>
    <recommendedName>
        <fullName evidence="4">RlpA-like protein double-psi beta-barrel domain-containing protein</fullName>
    </recommendedName>
</protein>
<dbReference type="PANTHER" id="PTHR31836">
    <property type="match status" value="1"/>
</dbReference>
<dbReference type="InterPro" id="IPR051477">
    <property type="entry name" value="Expansin_CellWall"/>
</dbReference>
<keyword evidence="1 3" id="KW-0732">Signal</keyword>
<dbReference type="STRING" id="870435.A0A0C3PI68"/>
<evidence type="ECO:0000259" key="4">
    <source>
        <dbReference type="Pfam" id="PF03330"/>
    </source>
</evidence>